<keyword evidence="2" id="KW-0808">Transferase</keyword>
<protein>
    <recommendedName>
        <fullName evidence="7">Bacterial sugar transferase domain-containing protein</fullName>
    </recommendedName>
</protein>
<dbReference type="NCBIfam" id="TIGR03025">
    <property type="entry name" value="EPS_sugtrans"/>
    <property type="match status" value="1"/>
</dbReference>
<keyword evidence="5 6" id="KW-0472">Membrane</keyword>
<evidence type="ECO:0000259" key="7">
    <source>
        <dbReference type="Pfam" id="PF02397"/>
    </source>
</evidence>
<dbReference type="InterPro" id="IPR003362">
    <property type="entry name" value="Bact_transf"/>
</dbReference>
<evidence type="ECO:0000256" key="4">
    <source>
        <dbReference type="ARBA" id="ARBA00022989"/>
    </source>
</evidence>
<comment type="subcellular location">
    <subcellularLocation>
        <location evidence="1">Membrane</location>
        <topology evidence="1">Multi-pass membrane protein</topology>
    </subcellularLocation>
</comment>
<feature type="transmembrane region" description="Helical" evidence="6">
    <location>
        <begin position="287"/>
        <end position="308"/>
    </location>
</feature>
<dbReference type="GO" id="GO:0009242">
    <property type="term" value="P:colanic acid biosynthetic process"/>
    <property type="evidence" value="ECO:0007669"/>
    <property type="project" value="TreeGrafter"/>
</dbReference>
<feature type="transmembrane region" description="Helical" evidence="6">
    <location>
        <begin position="47"/>
        <end position="69"/>
    </location>
</feature>
<dbReference type="Pfam" id="PF13727">
    <property type="entry name" value="CoA_binding_3"/>
    <property type="match status" value="1"/>
</dbReference>
<dbReference type="AlphaFoldDB" id="A0A3B1B2H4"/>
<evidence type="ECO:0000256" key="1">
    <source>
        <dbReference type="ARBA" id="ARBA00004141"/>
    </source>
</evidence>
<evidence type="ECO:0000256" key="5">
    <source>
        <dbReference type="ARBA" id="ARBA00023136"/>
    </source>
</evidence>
<organism evidence="8">
    <name type="scientific">hydrothermal vent metagenome</name>
    <dbReference type="NCBI Taxonomy" id="652676"/>
    <lineage>
        <taxon>unclassified sequences</taxon>
        <taxon>metagenomes</taxon>
        <taxon>ecological metagenomes</taxon>
    </lineage>
</organism>
<accession>A0A3B1B2H4</accession>
<gene>
    <name evidence="8" type="ORF">MNBD_GAMMA26-967</name>
</gene>
<dbReference type="InterPro" id="IPR036291">
    <property type="entry name" value="NAD(P)-bd_dom_sf"/>
</dbReference>
<feature type="domain" description="Bacterial sugar transferase" evidence="7">
    <location>
        <begin position="282"/>
        <end position="464"/>
    </location>
</feature>
<sequence length="472" mass="53049">MTRHQSKGHLKNVQSLAIGFKITDMACIFFVLGLATWSYTPTTWNSTYTLLGLGAALTFAIVSEITTLYHTWRGSPFRAEFNHLIITWLGTVVILLLIAYATKTTAEFSRLALGLWASTTPIAMGSWRIIVRSILGRLRAKGYNTRAIAIIGANETGANVVRTVNESPWLGFKMLGFFDDRAPDPERTAPGCELQGTFDDLLQLEQRGEVDAIYITLPLTAQPRIMEFTDRLADATTSVYLVPDFFIYSLFHGQGNHWTQLGDLPTISLFDTPFWGVDGWIKRFQDIILAAIILALIGVPMMLIAIAIKATSSGPVLFKQRRYGIDGKEIMVWKFRSMHVQDDGATVIQAVQNDARLTRIGGRLRRTSLDELPQFINVLMGSMSIVGPRPHAVAHNEEYRPKIKGYMLRHAVKPGITGWAQINGWRGETDTLSKMENRIQHDLWYIRNWSTWLDLKIITLTIVRGFVGPTAY</sequence>
<dbReference type="InterPro" id="IPR017473">
    <property type="entry name" value="Undecaprenyl-P_gluc_Ptfrase"/>
</dbReference>
<dbReference type="GO" id="GO:0089702">
    <property type="term" value="F:undecaprenyl-phosphate glucose phosphotransferase activity"/>
    <property type="evidence" value="ECO:0007669"/>
    <property type="project" value="TreeGrafter"/>
</dbReference>
<dbReference type="SUPFAM" id="SSF51735">
    <property type="entry name" value="NAD(P)-binding Rossmann-fold domains"/>
    <property type="match status" value="1"/>
</dbReference>
<dbReference type="Gene3D" id="3.40.50.720">
    <property type="entry name" value="NAD(P)-binding Rossmann-like Domain"/>
    <property type="match status" value="1"/>
</dbReference>
<evidence type="ECO:0000313" key="8">
    <source>
        <dbReference type="EMBL" id="VAX06204.1"/>
    </source>
</evidence>
<dbReference type="EMBL" id="UOFX01000011">
    <property type="protein sequence ID" value="VAX06204.1"/>
    <property type="molecule type" value="Genomic_DNA"/>
</dbReference>
<proteinExistence type="predicted"/>
<keyword evidence="4 6" id="KW-1133">Transmembrane helix</keyword>
<feature type="transmembrane region" description="Helical" evidence="6">
    <location>
        <begin position="81"/>
        <end position="101"/>
    </location>
</feature>
<evidence type="ECO:0000256" key="3">
    <source>
        <dbReference type="ARBA" id="ARBA00022692"/>
    </source>
</evidence>
<feature type="transmembrane region" description="Helical" evidence="6">
    <location>
        <begin position="12"/>
        <end position="35"/>
    </location>
</feature>
<evidence type="ECO:0000256" key="6">
    <source>
        <dbReference type="SAM" id="Phobius"/>
    </source>
</evidence>
<dbReference type="InterPro" id="IPR017475">
    <property type="entry name" value="EPS_sugar_tfrase"/>
</dbReference>
<dbReference type="PANTHER" id="PTHR30576">
    <property type="entry name" value="COLANIC BIOSYNTHESIS UDP-GLUCOSE LIPID CARRIER TRANSFERASE"/>
    <property type="match status" value="1"/>
</dbReference>
<dbReference type="GO" id="GO:0016020">
    <property type="term" value="C:membrane"/>
    <property type="evidence" value="ECO:0007669"/>
    <property type="project" value="UniProtKB-SubCell"/>
</dbReference>
<name>A0A3B1B2H4_9ZZZZ</name>
<evidence type="ECO:0000256" key="2">
    <source>
        <dbReference type="ARBA" id="ARBA00022679"/>
    </source>
</evidence>
<keyword evidence="3 6" id="KW-0812">Transmembrane</keyword>
<feature type="transmembrane region" description="Helical" evidence="6">
    <location>
        <begin position="113"/>
        <end position="131"/>
    </location>
</feature>
<dbReference type="Pfam" id="PF02397">
    <property type="entry name" value="Bac_transf"/>
    <property type="match status" value="1"/>
</dbReference>
<dbReference type="PANTHER" id="PTHR30576:SF21">
    <property type="entry name" value="UDP-GLUCOSE:UNDECAPRENYL-PHOSPHATE GLUCOSE-1-PHOSPHATE TRANSFERASE"/>
    <property type="match status" value="1"/>
</dbReference>
<dbReference type="NCBIfam" id="TIGR03023">
    <property type="entry name" value="WcaJ_sugtrans"/>
    <property type="match status" value="1"/>
</dbReference>
<reference evidence="8" key="1">
    <citation type="submission" date="2018-06" db="EMBL/GenBank/DDBJ databases">
        <authorList>
            <person name="Zhirakovskaya E."/>
        </authorList>
    </citation>
    <scope>NUCLEOTIDE SEQUENCE</scope>
</reference>